<dbReference type="RefSeq" id="WP_209139679.1">
    <property type="nucleotide sequence ID" value="NZ_JAGHKO010000004.1"/>
</dbReference>
<dbReference type="Gene3D" id="2.120.10.30">
    <property type="entry name" value="TolB, C-terminal domain"/>
    <property type="match status" value="3"/>
</dbReference>
<dbReference type="PANTHER" id="PTHR35580:SF1">
    <property type="entry name" value="PHYTASE-LIKE DOMAIN-CONTAINING PROTEIN"/>
    <property type="match status" value="1"/>
</dbReference>
<accession>A0ABS3YW42</accession>
<keyword evidence="3" id="KW-1185">Reference proteome</keyword>
<dbReference type="Proteomes" id="UP000677244">
    <property type="component" value="Unassembled WGS sequence"/>
</dbReference>
<dbReference type="SUPFAM" id="SSF75011">
    <property type="entry name" value="3-carboxy-cis,cis-mucoante lactonizing enzyme"/>
    <property type="match status" value="1"/>
</dbReference>
<evidence type="ECO:0000256" key="1">
    <source>
        <dbReference type="SAM" id="SignalP"/>
    </source>
</evidence>
<sequence length="971" mass="102694">MRHVLLGKSLLLVCIVFMSVQSMAQVTQKWVQRENGDPNTIGPSTQNRAIGLVVDNKNNVIVTGISEGNGTSDDFATIKYNADGALKWVKRYNSTGSAIDQPTGITADSNCNVFVTGFSTATTGTGFDFVTIKYDQDGNTKWVKRFNSPDNGDDRARAIAVDSYGNAYVTGTVNNGSTTIKYDGNGNIKWIRTLTNGGGSDIALDKLGNVYVTGSGPGVGTGTDAVTFKLDNNGNLLWMSQFNGSPINEGDAPHDLAVDNNGNVYITGFSITELAADNHSEIFTVKYNASGVQQWSALFSRNTRDEGNAIGVDASGNVFITGFSGTAEEDPDNDYVTIKYNAAGVQQWAQVVVSPGVVQNGGANDLVLDAAGNVYITGGLLFPNGTDYTTIKYNTNGVQQWIAFYATPSDDIASAIGLDKNGNIYVTGFISGGSEYGTIKYSNNGVQIWVQRYNGQSLEKGGADFVSALVVDPNGNPHVTGSITRTKTGYDYTTFKYNTNGGTDWKKTYNGTGNGPDFASAITVDALGNVYVTGRSNGVGTDFDFATVKYDAAGISQWGKRYNGPGNAFDEAAAIVVDGNGNVYVTGKSVGSGTMEDYATIKYDAAGNTKWVKRYNGPGNGADIATDIAVDASGNVYVTGRSIGSGTFEDYATIKYDANGNVLWVARYNGPGNSIDEANALAIDASGNVYVTGGSFGSGTLSDYATIKYNAAGTQQWVARYNVNNDVARDIAVDAAGNVYVTGYSGNNGNLDDYATIKYNAAGAQQWATRYDAAGSGDEANALALDAAGNVYVTGGSRLNNNSFPDYATVKYNTTGVQQWVARYNGPGNGSDVAVDIGLDNNGNVYVTGTSDGNLTRSDYATIKYEQTPLVTMSSVTDPVPNNLAIEQRESAKLSVKAFPNAFTSYINLQWSGSDKPVTITITDDMGRLVEKRTGLAASGALQTGSKFGKGVYIAEIVQGTEKIVLKLVKN</sequence>
<dbReference type="EMBL" id="JAGHKO010000004">
    <property type="protein sequence ID" value="MBO9201625.1"/>
    <property type="molecule type" value="Genomic_DNA"/>
</dbReference>
<keyword evidence="1" id="KW-0732">Signal</keyword>
<name>A0ABS3YW42_9BACT</name>
<dbReference type="InterPro" id="IPR052918">
    <property type="entry name" value="Motility_Chemotaxis_Reg"/>
</dbReference>
<dbReference type="InterPro" id="IPR010620">
    <property type="entry name" value="SBBP_repeat"/>
</dbReference>
<proteinExistence type="predicted"/>
<dbReference type="Gene3D" id="2.40.10.500">
    <property type="match status" value="2"/>
</dbReference>
<dbReference type="NCBIfam" id="TIGR02608">
    <property type="entry name" value="delta_60_rpt"/>
    <property type="match status" value="5"/>
</dbReference>
<organism evidence="2 3">
    <name type="scientific">Niastella soli</name>
    <dbReference type="NCBI Taxonomy" id="2821487"/>
    <lineage>
        <taxon>Bacteria</taxon>
        <taxon>Pseudomonadati</taxon>
        <taxon>Bacteroidota</taxon>
        <taxon>Chitinophagia</taxon>
        <taxon>Chitinophagales</taxon>
        <taxon>Chitinophagaceae</taxon>
        <taxon>Niastella</taxon>
    </lineage>
</organism>
<dbReference type="InterPro" id="IPR026444">
    <property type="entry name" value="Secre_tail"/>
</dbReference>
<dbReference type="SUPFAM" id="SSF63829">
    <property type="entry name" value="Calcium-dependent phosphotriesterase"/>
    <property type="match status" value="2"/>
</dbReference>
<dbReference type="InterPro" id="IPR011042">
    <property type="entry name" value="6-blade_b-propeller_TolB-like"/>
</dbReference>
<dbReference type="NCBIfam" id="TIGR04183">
    <property type="entry name" value="Por_Secre_tail"/>
    <property type="match status" value="1"/>
</dbReference>
<feature type="signal peptide" evidence="1">
    <location>
        <begin position="1"/>
        <end position="24"/>
    </location>
</feature>
<protein>
    <submittedName>
        <fullName evidence="2">SBBP repeat-containing protein</fullName>
    </submittedName>
</protein>
<evidence type="ECO:0000313" key="2">
    <source>
        <dbReference type="EMBL" id="MBO9201625.1"/>
    </source>
</evidence>
<gene>
    <name evidence="2" type="ORF">J7I42_15190</name>
</gene>
<feature type="chain" id="PRO_5045245478" evidence="1">
    <location>
        <begin position="25"/>
        <end position="971"/>
    </location>
</feature>
<dbReference type="InterPro" id="IPR013431">
    <property type="entry name" value="Delta_60_rpt"/>
</dbReference>
<dbReference type="Pfam" id="PF06739">
    <property type="entry name" value="SBBP"/>
    <property type="match status" value="6"/>
</dbReference>
<evidence type="ECO:0000313" key="3">
    <source>
        <dbReference type="Proteomes" id="UP000677244"/>
    </source>
</evidence>
<reference evidence="2 3" key="1">
    <citation type="submission" date="2021-03" db="EMBL/GenBank/DDBJ databases">
        <title>Assistant Professor.</title>
        <authorList>
            <person name="Huq M.A."/>
        </authorList>
    </citation>
    <scope>NUCLEOTIDE SEQUENCE [LARGE SCALE GENOMIC DNA]</scope>
    <source>
        <strain evidence="2 3">MAH-29</strain>
    </source>
</reference>
<dbReference type="PANTHER" id="PTHR35580">
    <property type="entry name" value="CELL SURFACE GLYCOPROTEIN (S-LAYER PROTEIN)-LIKE PROTEIN"/>
    <property type="match status" value="1"/>
</dbReference>
<comment type="caution">
    <text evidence="2">The sequence shown here is derived from an EMBL/GenBank/DDBJ whole genome shotgun (WGS) entry which is preliminary data.</text>
</comment>